<dbReference type="AlphaFoldDB" id="A0A1C7NJE5"/>
<sequence>MTRFLNLENPARRLEVDELDSVVSQFPNSSILVLSLYRLTDWNLALNDEHSYTNIKQLYIYTPWPTGELLEYIYKKFTHIEYLQLIQSDNYSAFDNYIIAESVKKFANYLEGVDDFYISLKRLVSEIYVEICFEDILSENDTKIWSSLSGLTLYMVRARTL</sequence>
<organism evidence="1 2">
    <name type="scientific">Choanephora cucurbitarum</name>
    <dbReference type="NCBI Taxonomy" id="101091"/>
    <lineage>
        <taxon>Eukaryota</taxon>
        <taxon>Fungi</taxon>
        <taxon>Fungi incertae sedis</taxon>
        <taxon>Mucoromycota</taxon>
        <taxon>Mucoromycotina</taxon>
        <taxon>Mucoromycetes</taxon>
        <taxon>Mucorales</taxon>
        <taxon>Mucorineae</taxon>
        <taxon>Choanephoraceae</taxon>
        <taxon>Choanephoroideae</taxon>
        <taxon>Choanephora</taxon>
    </lineage>
</organism>
<keyword evidence="2" id="KW-1185">Reference proteome</keyword>
<evidence type="ECO:0000313" key="2">
    <source>
        <dbReference type="Proteomes" id="UP000093000"/>
    </source>
</evidence>
<evidence type="ECO:0000313" key="1">
    <source>
        <dbReference type="EMBL" id="OBZ89233.1"/>
    </source>
</evidence>
<dbReference type="Proteomes" id="UP000093000">
    <property type="component" value="Unassembled WGS sequence"/>
</dbReference>
<proteinExistence type="predicted"/>
<accession>A0A1C7NJE5</accession>
<dbReference type="EMBL" id="LUGH01000106">
    <property type="protein sequence ID" value="OBZ89233.1"/>
    <property type="molecule type" value="Genomic_DNA"/>
</dbReference>
<gene>
    <name evidence="1" type="ORF">A0J61_02709</name>
</gene>
<reference evidence="1 2" key="1">
    <citation type="submission" date="2016-03" db="EMBL/GenBank/DDBJ databases">
        <title>Choanephora cucurbitarum.</title>
        <authorList>
            <person name="Min B."/>
            <person name="Park H."/>
            <person name="Park J.-H."/>
            <person name="Shin H.-D."/>
            <person name="Choi I.-G."/>
        </authorList>
    </citation>
    <scope>NUCLEOTIDE SEQUENCE [LARGE SCALE GENOMIC DNA]</scope>
    <source>
        <strain evidence="1 2">KUS-F28377</strain>
    </source>
</reference>
<name>A0A1C7NJE5_9FUNG</name>
<comment type="caution">
    <text evidence="1">The sequence shown here is derived from an EMBL/GenBank/DDBJ whole genome shotgun (WGS) entry which is preliminary data.</text>
</comment>
<dbReference type="InParanoid" id="A0A1C7NJE5"/>
<protein>
    <submittedName>
        <fullName evidence="1">Uncharacterized protein</fullName>
    </submittedName>
</protein>